<dbReference type="PROSITE" id="PS51214">
    <property type="entry name" value="IBB"/>
    <property type="match status" value="1"/>
</dbReference>
<feature type="domain" description="IBB" evidence="8">
    <location>
        <begin position="1"/>
        <end position="61"/>
    </location>
</feature>
<dbReference type="InterPro" id="IPR002652">
    <property type="entry name" value="Importin-a_IBB"/>
</dbReference>
<reference evidence="9" key="3">
    <citation type="submission" date="2025-09" db="UniProtKB">
        <authorList>
            <consortium name="Ensembl"/>
        </authorList>
    </citation>
    <scope>IDENTIFICATION</scope>
</reference>
<dbReference type="GO" id="GO:0006606">
    <property type="term" value="P:protein import into nucleus"/>
    <property type="evidence" value="ECO:0007669"/>
    <property type="project" value="InterPro"/>
</dbReference>
<evidence type="ECO:0000256" key="2">
    <source>
        <dbReference type="ARBA" id="ARBA00022448"/>
    </source>
</evidence>
<dbReference type="Pfam" id="PF01749">
    <property type="entry name" value="IBB"/>
    <property type="match status" value="1"/>
</dbReference>
<sequence>MPTPSASPAKDNHRMNSYKNKALNVEEMRRRREEEGIQLRKQKREQQLFKRRNVDMLNEEGVMFESPLVDSYVDSTVTEEGVLTRRLVEMLFSEDPEVQLTTTQTFRKLLSKEPNPPIDEVINTPGIVERFVEFLKMSVNCTLQFEAAWALTNIASGTSMQTNIVIEAGAVPIFIELLNSDFEDVQEQVKADPSGDSAVCRDYVLNCNILPPLLMLLTKSTRLTMTRNAVWALSNLCRGKSPPPLFEKVSPCLQVLSRLLFSSDSDLLADACWALSYLSDGPNEKIQAVIDSGVCRRLVELLMHTDYKVASPALRAVGNIVTGDDIQTQVVLNCSALPCLLHLLSSPKESIRKEACWTVSNITAGNRAQIQTVIDANIFPVLIDILQKAEFRTRKEAAWAITNATSGGTPEQIRYLVNLGCIKPLCDLLTVMDSKIVQVALNGLENILRLGDQEAKQDAGPNGTGINPYCSLIEEAYGLDKIEFLQSHENQEIYQKAFDLIEHYFGVEEEDQSLAPQVDQVNQQFLFPQQEAPMEGFQL</sequence>
<dbReference type="SMART" id="SM00185">
    <property type="entry name" value="ARM"/>
    <property type="match status" value="9"/>
</dbReference>
<evidence type="ECO:0000256" key="5">
    <source>
        <dbReference type="PIRNR" id="PIRNR005673"/>
    </source>
</evidence>
<dbReference type="STRING" id="62062.ENSHHUP00000025092"/>
<dbReference type="SUPFAM" id="SSF48371">
    <property type="entry name" value="ARM repeat"/>
    <property type="match status" value="1"/>
</dbReference>
<dbReference type="Pfam" id="PF00514">
    <property type="entry name" value="Arm"/>
    <property type="match status" value="8"/>
</dbReference>
<dbReference type="InterPro" id="IPR000225">
    <property type="entry name" value="Armadillo"/>
</dbReference>
<evidence type="ECO:0000256" key="7">
    <source>
        <dbReference type="SAM" id="MobiDB-lite"/>
    </source>
</evidence>
<comment type="similarity">
    <text evidence="1 5">Belongs to the importin alpha family.</text>
</comment>
<dbReference type="Pfam" id="PF16186">
    <property type="entry name" value="Arm_3"/>
    <property type="match status" value="1"/>
</dbReference>
<keyword evidence="10" id="KW-1185">Reference proteome</keyword>
<dbReference type="GeneTree" id="ENSGT01050000244950"/>
<reference evidence="9" key="2">
    <citation type="submission" date="2025-08" db="UniProtKB">
        <authorList>
            <consortium name="Ensembl"/>
        </authorList>
    </citation>
    <scope>IDENTIFICATION</scope>
</reference>
<reference evidence="10" key="1">
    <citation type="submission" date="2018-06" db="EMBL/GenBank/DDBJ databases">
        <title>Genome assembly of Danube salmon.</title>
        <authorList>
            <person name="Macqueen D.J."/>
            <person name="Gundappa M.K."/>
        </authorList>
    </citation>
    <scope>NUCLEOTIDE SEQUENCE [LARGE SCALE GENOMIC DNA]</scope>
</reference>
<dbReference type="FunFam" id="1.25.10.10:FF:000013">
    <property type="entry name" value="Importin subunit alpha"/>
    <property type="match status" value="1"/>
</dbReference>
<dbReference type="InterPro" id="IPR024931">
    <property type="entry name" value="Importin_alpha"/>
</dbReference>
<dbReference type="InterPro" id="IPR011989">
    <property type="entry name" value="ARM-like"/>
</dbReference>
<organism evidence="9 10">
    <name type="scientific">Hucho hucho</name>
    <name type="common">huchen</name>
    <dbReference type="NCBI Taxonomy" id="62062"/>
    <lineage>
        <taxon>Eukaryota</taxon>
        <taxon>Metazoa</taxon>
        <taxon>Chordata</taxon>
        <taxon>Craniata</taxon>
        <taxon>Vertebrata</taxon>
        <taxon>Euteleostomi</taxon>
        <taxon>Actinopterygii</taxon>
        <taxon>Neopterygii</taxon>
        <taxon>Teleostei</taxon>
        <taxon>Protacanthopterygii</taxon>
        <taxon>Salmoniformes</taxon>
        <taxon>Salmonidae</taxon>
        <taxon>Salmoninae</taxon>
        <taxon>Hucho</taxon>
    </lineage>
</organism>
<dbReference type="Gene3D" id="1.20.5.690">
    <property type="entry name" value="Importin-alpha, importin-beta-binding domain"/>
    <property type="match status" value="1"/>
</dbReference>
<dbReference type="PANTHER" id="PTHR23316">
    <property type="entry name" value="IMPORTIN ALPHA"/>
    <property type="match status" value="1"/>
</dbReference>
<accession>A0A4W5LH33</accession>
<name>A0A4W5LH33_9TELE</name>
<evidence type="ECO:0000256" key="3">
    <source>
        <dbReference type="ARBA" id="ARBA00022737"/>
    </source>
</evidence>
<dbReference type="GO" id="GO:0061608">
    <property type="term" value="F:nuclear import signal receptor activity"/>
    <property type="evidence" value="ECO:0007669"/>
    <property type="project" value="InterPro"/>
</dbReference>
<dbReference type="InterPro" id="IPR032413">
    <property type="entry name" value="Arm_3"/>
</dbReference>
<protein>
    <recommendedName>
        <fullName evidence="5">Importin subunit alpha</fullName>
    </recommendedName>
</protein>
<dbReference type="Proteomes" id="UP000314982">
    <property type="component" value="Unassembled WGS sequence"/>
</dbReference>
<feature type="region of interest" description="Disordered" evidence="7">
    <location>
        <begin position="1"/>
        <end position="20"/>
    </location>
</feature>
<evidence type="ECO:0000313" key="9">
    <source>
        <dbReference type="Ensembl" id="ENSHHUP00000025092.1"/>
    </source>
</evidence>
<keyword evidence="4 5" id="KW-0653">Protein transport</keyword>
<dbReference type="AlphaFoldDB" id="A0A4W5LH33"/>
<dbReference type="Gene3D" id="1.25.10.10">
    <property type="entry name" value="Leucine-rich Repeat Variant"/>
    <property type="match status" value="1"/>
</dbReference>
<evidence type="ECO:0000259" key="8">
    <source>
        <dbReference type="PROSITE" id="PS51214"/>
    </source>
</evidence>
<evidence type="ECO:0000256" key="4">
    <source>
        <dbReference type="ARBA" id="ARBA00022927"/>
    </source>
</evidence>
<feature type="repeat" description="ARM" evidence="6">
    <location>
        <begin position="126"/>
        <end position="169"/>
    </location>
</feature>
<dbReference type="PIRSF" id="PIRSF005673">
    <property type="entry name" value="Importin_alpha"/>
    <property type="match status" value="1"/>
</dbReference>
<dbReference type="InterPro" id="IPR016024">
    <property type="entry name" value="ARM-type_fold"/>
</dbReference>
<evidence type="ECO:0000256" key="6">
    <source>
        <dbReference type="PROSITE-ProRule" id="PRU00259"/>
    </source>
</evidence>
<evidence type="ECO:0000313" key="10">
    <source>
        <dbReference type="Proteomes" id="UP000314982"/>
    </source>
</evidence>
<evidence type="ECO:0000256" key="1">
    <source>
        <dbReference type="ARBA" id="ARBA00010394"/>
    </source>
</evidence>
<proteinExistence type="inferred from homology"/>
<keyword evidence="2 5" id="KW-0813">Transport</keyword>
<keyword evidence="3" id="KW-0677">Repeat</keyword>
<dbReference type="PROSITE" id="PS50176">
    <property type="entry name" value="ARM_REPEAT"/>
    <property type="match status" value="1"/>
</dbReference>
<dbReference type="Ensembl" id="ENSHHUT00000026068.1">
    <property type="protein sequence ID" value="ENSHHUP00000025092.1"/>
    <property type="gene ID" value="ENSHHUG00000015556.1"/>
</dbReference>
<dbReference type="InterPro" id="IPR036975">
    <property type="entry name" value="Importin-a_IBB_sf"/>
</dbReference>
<dbReference type="FunFam" id="1.20.5.690:FF:000001">
    <property type="entry name" value="Importin subunit alpha"/>
    <property type="match status" value="1"/>
</dbReference>
<dbReference type="GO" id="GO:0005737">
    <property type="term" value="C:cytoplasm"/>
    <property type="evidence" value="ECO:0007669"/>
    <property type="project" value="InterPro"/>
</dbReference>